<proteinExistence type="predicted"/>
<organism evidence="2 3">
    <name type="scientific">Laodelphax striatellus</name>
    <name type="common">Small brown planthopper</name>
    <name type="synonym">Delphax striatella</name>
    <dbReference type="NCBI Taxonomy" id="195883"/>
    <lineage>
        <taxon>Eukaryota</taxon>
        <taxon>Metazoa</taxon>
        <taxon>Ecdysozoa</taxon>
        <taxon>Arthropoda</taxon>
        <taxon>Hexapoda</taxon>
        <taxon>Insecta</taxon>
        <taxon>Pterygota</taxon>
        <taxon>Neoptera</taxon>
        <taxon>Paraneoptera</taxon>
        <taxon>Hemiptera</taxon>
        <taxon>Auchenorrhyncha</taxon>
        <taxon>Fulgoroidea</taxon>
        <taxon>Delphacidae</taxon>
        <taxon>Criomorphinae</taxon>
        <taxon>Laodelphax</taxon>
    </lineage>
</organism>
<evidence type="ECO:0000313" key="3">
    <source>
        <dbReference type="Proteomes" id="UP000291343"/>
    </source>
</evidence>
<reference evidence="2 3" key="1">
    <citation type="journal article" date="2017" name="Gigascience">
        <title>Genome sequence of the small brown planthopper, Laodelphax striatellus.</title>
        <authorList>
            <person name="Zhu J."/>
            <person name="Jiang F."/>
            <person name="Wang X."/>
            <person name="Yang P."/>
            <person name="Bao Y."/>
            <person name="Zhao W."/>
            <person name="Wang W."/>
            <person name="Lu H."/>
            <person name="Wang Q."/>
            <person name="Cui N."/>
            <person name="Li J."/>
            <person name="Chen X."/>
            <person name="Luo L."/>
            <person name="Yu J."/>
            <person name="Kang L."/>
            <person name="Cui F."/>
        </authorList>
    </citation>
    <scope>NUCLEOTIDE SEQUENCE [LARGE SCALE GENOMIC DNA]</scope>
    <source>
        <strain evidence="2">Lst14</strain>
    </source>
</reference>
<gene>
    <name evidence="2" type="ORF">LSTR_LSTR015775</name>
</gene>
<keyword evidence="3" id="KW-1185">Reference proteome</keyword>
<name>A0A482XUE2_LAOST</name>
<evidence type="ECO:0008006" key="4">
    <source>
        <dbReference type="Google" id="ProtNLM"/>
    </source>
</evidence>
<keyword evidence="1" id="KW-0732">Signal</keyword>
<dbReference type="InParanoid" id="A0A482XUE2"/>
<feature type="chain" id="PRO_5019776029" description="Secreted protein" evidence="1">
    <location>
        <begin position="26"/>
        <end position="117"/>
    </location>
</feature>
<dbReference type="Proteomes" id="UP000291343">
    <property type="component" value="Unassembled WGS sequence"/>
</dbReference>
<sequence>MQAWNCTQFWICCVVSLSFTQLLAATAMLPPLLSTDGVVRDLVLRYKVPSNSGNCSATVRGTAWLLLSAVTVANGWWRILRGPSAQLECAADDVIISLPFHHSRSVCVAGLFVVDRQ</sequence>
<dbReference type="AlphaFoldDB" id="A0A482XUE2"/>
<evidence type="ECO:0000313" key="2">
    <source>
        <dbReference type="EMBL" id="RZF48989.1"/>
    </source>
</evidence>
<evidence type="ECO:0000256" key="1">
    <source>
        <dbReference type="SAM" id="SignalP"/>
    </source>
</evidence>
<feature type="signal peptide" evidence="1">
    <location>
        <begin position="1"/>
        <end position="25"/>
    </location>
</feature>
<protein>
    <recommendedName>
        <fullName evidence="4">Secreted protein</fullName>
    </recommendedName>
</protein>
<dbReference type="EMBL" id="QKKF02000737">
    <property type="protein sequence ID" value="RZF48989.1"/>
    <property type="molecule type" value="Genomic_DNA"/>
</dbReference>
<comment type="caution">
    <text evidence="2">The sequence shown here is derived from an EMBL/GenBank/DDBJ whole genome shotgun (WGS) entry which is preliminary data.</text>
</comment>
<accession>A0A482XUE2</accession>